<evidence type="ECO:0000313" key="2">
    <source>
        <dbReference type="Proteomes" id="UP000198287"/>
    </source>
</evidence>
<organism evidence="1 2">
    <name type="scientific">Folsomia candida</name>
    <name type="common">Springtail</name>
    <dbReference type="NCBI Taxonomy" id="158441"/>
    <lineage>
        <taxon>Eukaryota</taxon>
        <taxon>Metazoa</taxon>
        <taxon>Ecdysozoa</taxon>
        <taxon>Arthropoda</taxon>
        <taxon>Hexapoda</taxon>
        <taxon>Collembola</taxon>
        <taxon>Entomobryomorpha</taxon>
        <taxon>Isotomoidea</taxon>
        <taxon>Isotomidae</taxon>
        <taxon>Proisotominae</taxon>
        <taxon>Folsomia</taxon>
    </lineage>
</organism>
<comment type="caution">
    <text evidence="1">The sequence shown here is derived from an EMBL/GenBank/DDBJ whole genome shotgun (WGS) entry which is preliminary data.</text>
</comment>
<evidence type="ECO:0008006" key="3">
    <source>
        <dbReference type="Google" id="ProtNLM"/>
    </source>
</evidence>
<keyword evidence="2" id="KW-1185">Reference proteome</keyword>
<protein>
    <recommendedName>
        <fullName evidence="3">F-box domain-containing protein</fullName>
    </recommendedName>
</protein>
<dbReference type="Proteomes" id="UP000198287">
    <property type="component" value="Unassembled WGS sequence"/>
</dbReference>
<reference evidence="1 2" key="1">
    <citation type="submission" date="2015-12" db="EMBL/GenBank/DDBJ databases">
        <title>The genome of Folsomia candida.</title>
        <authorList>
            <person name="Faddeeva A."/>
            <person name="Derks M.F."/>
            <person name="Anvar Y."/>
            <person name="Smit S."/>
            <person name="Van Straalen N."/>
            <person name="Roelofs D."/>
        </authorList>
    </citation>
    <scope>NUCLEOTIDE SEQUENCE [LARGE SCALE GENOMIC DNA]</scope>
    <source>
        <strain evidence="1 2">VU population</strain>
        <tissue evidence="1">Whole body</tissue>
    </source>
</reference>
<name>A0A226CZ48_FOLCA</name>
<proteinExistence type="predicted"/>
<gene>
    <name evidence="1" type="ORF">Fcan01_26576</name>
</gene>
<dbReference type="AlphaFoldDB" id="A0A226CZ48"/>
<sequence length="495" mass="57380">MEIWQEFTHQSNTCLVEQVVTIICKYLPVQDIKNARLISKVWNYGASYRLKEVTRLCLDFNPRNFDLTLIQRQLNFRPHHVTILVRGLTPIKGGASCQPEVVVPSGLNLKSLWIRGWARSNLKDVEVQIVGEIFAKSYTTLEEIRYCGYIWPKFGDGVVFKKVKGLAIRSLQWGQFSHVSQIFLNTCPNLERLEMDYSGRSLWKKNPTHFPGSLTSLIFNTEFIQGTWISKNFAQRLLNFPNSLRVLHFHQYFDEQDTEPWLFRLLHKHHSTLVDLGVTLTGYYPDVVLPQLPVLESLEISARGDYDVWWADEINPTERIDYDKFLPKLAQLTIKCGPGVESFDLVDSFLPVKPNKLIELVGPVCETVKEVFIRENLEGQEKLNERLQQYCFLRMVWPEAEITCTHRKIQTELTPCPCHAVTVPVWCQIDTVRSRWSELIFVLNSLSDKLYRHYLRQTGTFPNALASEEMKVVDRPRLSHSTHGSSTLDDPCFQF</sequence>
<dbReference type="SUPFAM" id="SSF52047">
    <property type="entry name" value="RNI-like"/>
    <property type="match status" value="1"/>
</dbReference>
<accession>A0A226CZ48</accession>
<evidence type="ECO:0000313" key="1">
    <source>
        <dbReference type="EMBL" id="OXA38582.1"/>
    </source>
</evidence>
<dbReference type="EMBL" id="LNIX01000044">
    <property type="protein sequence ID" value="OXA38582.1"/>
    <property type="molecule type" value="Genomic_DNA"/>
</dbReference>